<evidence type="ECO:0000313" key="2">
    <source>
        <dbReference type="Proteomes" id="UP000320762"/>
    </source>
</evidence>
<accession>A0A550C4L9</accession>
<proteinExistence type="predicted"/>
<name>A0A550C4L9_9AGAR</name>
<dbReference type="AlphaFoldDB" id="A0A550C4L9"/>
<protein>
    <submittedName>
        <fullName evidence="1">Uncharacterized protein</fullName>
    </submittedName>
</protein>
<dbReference type="Proteomes" id="UP000320762">
    <property type="component" value="Unassembled WGS sequence"/>
</dbReference>
<organism evidence="1 2">
    <name type="scientific">Schizophyllum amplum</name>
    <dbReference type="NCBI Taxonomy" id="97359"/>
    <lineage>
        <taxon>Eukaryota</taxon>
        <taxon>Fungi</taxon>
        <taxon>Dikarya</taxon>
        <taxon>Basidiomycota</taxon>
        <taxon>Agaricomycotina</taxon>
        <taxon>Agaricomycetes</taxon>
        <taxon>Agaricomycetidae</taxon>
        <taxon>Agaricales</taxon>
        <taxon>Schizophyllaceae</taxon>
        <taxon>Schizophyllum</taxon>
    </lineage>
</organism>
<evidence type="ECO:0000313" key="1">
    <source>
        <dbReference type="EMBL" id="TRM59747.1"/>
    </source>
</evidence>
<dbReference type="EMBL" id="VDMD01000026">
    <property type="protein sequence ID" value="TRM59747.1"/>
    <property type="molecule type" value="Genomic_DNA"/>
</dbReference>
<reference evidence="1 2" key="1">
    <citation type="journal article" date="2019" name="New Phytol.">
        <title>Comparative genomics reveals unique wood-decay strategies and fruiting body development in the Schizophyllaceae.</title>
        <authorList>
            <person name="Almasi E."/>
            <person name="Sahu N."/>
            <person name="Krizsan K."/>
            <person name="Balint B."/>
            <person name="Kovacs G.M."/>
            <person name="Kiss B."/>
            <person name="Cseklye J."/>
            <person name="Drula E."/>
            <person name="Henrissat B."/>
            <person name="Nagy I."/>
            <person name="Chovatia M."/>
            <person name="Adam C."/>
            <person name="LaButti K."/>
            <person name="Lipzen A."/>
            <person name="Riley R."/>
            <person name="Grigoriev I.V."/>
            <person name="Nagy L.G."/>
        </authorList>
    </citation>
    <scope>NUCLEOTIDE SEQUENCE [LARGE SCALE GENOMIC DNA]</scope>
    <source>
        <strain evidence="1 2">NL-1724</strain>
    </source>
</reference>
<keyword evidence="2" id="KW-1185">Reference proteome</keyword>
<comment type="caution">
    <text evidence="1">The sequence shown here is derived from an EMBL/GenBank/DDBJ whole genome shotgun (WGS) entry which is preliminary data.</text>
</comment>
<sequence length="228" mass="24661">MASVPERLACSPAVLAFVNWDFHNAEPRALKLKLEDVDHANALAAQSATHSEQCMDQLRLQLADLALEVEVEKLQHDAQASRASDEGNMQMLRMSANVWGERSKDLLQCGCCGGVAVMSVSPCNHAVCGAASCTYRDCTRCGHPLNMPQPAEYPHHVSESGCFAREENGRTCSADVTGFQVISNYQGEVALRTIANMSSVLQRVHELTVEEQLAGDHDLASTSLGPPP</sequence>
<gene>
    <name evidence="1" type="ORF">BD626DRAFT_572420</name>
</gene>